<evidence type="ECO:0000256" key="2">
    <source>
        <dbReference type="ARBA" id="ARBA00022690"/>
    </source>
</evidence>
<dbReference type="PANTHER" id="PTHR23259">
    <property type="entry name" value="RIDDLE"/>
    <property type="match status" value="1"/>
</dbReference>
<keyword evidence="3" id="KW-1015">Disulfide bond</keyword>
<reference evidence="6 7" key="1">
    <citation type="journal article" date="2019" name="Sci. Rep.">
        <title>Orb-weaving spider Araneus ventricosus genome elucidates the spidroin gene catalogue.</title>
        <authorList>
            <person name="Kono N."/>
            <person name="Nakamura H."/>
            <person name="Ohtoshi R."/>
            <person name="Moran D.A.P."/>
            <person name="Shinohara A."/>
            <person name="Yoshida Y."/>
            <person name="Fujiwara M."/>
            <person name="Mori M."/>
            <person name="Tomita M."/>
            <person name="Arakawa K."/>
        </authorList>
    </citation>
    <scope>NUCLEOTIDE SEQUENCE [LARGE SCALE GENOMIC DNA]</scope>
</reference>
<proteinExistence type="inferred from homology"/>
<gene>
    <name evidence="6" type="ORF">AVEN_39007_1</name>
</gene>
<dbReference type="OrthoDB" id="6437286at2759"/>
<organism evidence="6 7">
    <name type="scientific">Araneus ventricosus</name>
    <name type="common">Orbweaver spider</name>
    <name type="synonym">Epeira ventricosa</name>
    <dbReference type="NCBI Taxonomy" id="182803"/>
    <lineage>
        <taxon>Eukaryota</taxon>
        <taxon>Metazoa</taxon>
        <taxon>Ecdysozoa</taxon>
        <taxon>Arthropoda</taxon>
        <taxon>Chelicerata</taxon>
        <taxon>Arachnida</taxon>
        <taxon>Araneae</taxon>
        <taxon>Araneomorphae</taxon>
        <taxon>Entelegynae</taxon>
        <taxon>Araneoidea</taxon>
        <taxon>Araneidae</taxon>
        <taxon>Araneus</taxon>
    </lineage>
</organism>
<evidence type="ECO:0000313" key="6">
    <source>
        <dbReference type="EMBL" id="GBM18240.1"/>
    </source>
</evidence>
<evidence type="ECO:0000259" key="5">
    <source>
        <dbReference type="Pfam" id="PF01826"/>
    </source>
</evidence>
<feature type="region of interest" description="Disordered" evidence="4">
    <location>
        <begin position="1"/>
        <end position="64"/>
    </location>
</feature>
<keyword evidence="2" id="KW-0646">Protease inhibitor</keyword>
<sequence length="193" mass="22092">MGIGNADWYTFEQSEDKTYRPNDWPFVTEEPQHEAERHGNWPLATEEPEDETERPASPLKKKRSYSCPQNEHYKRCGTLCPLTCFETHPCPSNCCVEGCFCNKGLVRGPAGNCIEPEDCPLDSKDEKDKRRCPPREHFTKCHKNCEKTCSDYMKPKPCPRSCKKGCVCDGGLVRNKEGKCVPRDQCPRRESTI</sequence>
<dbReference type="CDD" id="cd19941">
    <property type="entry name" value="TIL"/>
    <property type="match status" value="2"/>
</dbReference>
<evidence type="ECO:0000256" key="1">
    <source>
        <dbReference type="ARBA" id="ARBA00007611"/>
    </source>
</evidence>
<evidence type="ECO:0000256" key="4">
    <source>
        <dbReference type="SAM" id="MobiDB-lite"/>
    </source>
</evidence>
<comment type="caution">
    <text evidence="6">The sequence shown here is derived from an EMBL/GenBank/DDBJ whole genome shotgun (WGS) entry which is preliminary data.</text>
</comment>
<dbReference type="GO" id="GO:0030414">
    <property type="term" value="F:peptidase inhibitor activity"/>
    <property type="evidence" value="ECO:0007669"/>
    <property type="project" value="UniProtKB-KW"/>
</dbReference>
<dbReference type="InterPro" id="IPR002919">
    <property type="entry name" value="TIL_dom"/>
</dbReference>
<feature type="domain" description="TIL" evidence="5">
    <location>
        <begin position="67"/>
        <end position="119"/>
    </location>
</feature>
<protein>
    <recommendedName>
        <fullName evidence="5">TIL domain-containing protein</fullName>
    </recommendedName>
</protein>
<keyword evidence="7" id="KW-1185">Reference proteome</keyword>
<feature type="domain" description="TIL" evidence="5">
    <location>
        <begin position="132"/>
        <end position="186"/>
    </location>
</feature>
<feature type="compositionally biased region" description="Basic and acidic residues" evidence="4">
    <location>
        <begin position="30"/>
        <end position="39"/>
    </location>
</feature>
<dbReference type="InterPro" id="IPR051368">
    <property type="entry name" value="SerProtInhib-TIL_Domain"/>
</dbReference>
<dbReference type="Gene3D" id="2.10.25.10">
    <property type="entry name" value="Laminin"/>
    <property type="match status" value="2"/>
</dbReference>
<evidence type="ECO:0000313" key="7">
    <source>
        <dbReference type="Proteomes" id="UP000499080"/>
    </source>
</evidence>
<dbReference type="EMBL" id="BGPR01000400">
    <property type="protein sequence ID" value="GBM18240.1"/>
    <property type="molecule type" value="Genomic_DNA"/>
</dbReference>
<dbReference type="AlphaFoldDB" id="A0A4Y2DN51"/>
<dbReference type="FunFam" id="2.10.25.10:FF:000055">
    <property type="entry name" value="alpha-tectorin isoform X1"/>
    <property type="match status" value="1"/>
</dbReference>
<evidence type="ECO:0000256" key="3">
    <source>
        <dbReference type="ARBA" id="ARBA00023157"/>
    </source>
</evidence>
<accession>A0A4Y2DN51</accession>
<dbReference type="Pfam" id="PF01826">
    <property type="entry name" value="TIL"/>
    <property type="match status" value="2"/>
</dbReference>
<dbReference type="Proteomes" id="UP000499080">
    <property type="component" value="Unassembled WGS sequence"/>
</dbReference>
<name>A0A4Y2DN51_ARAVE</name>
<dbReference type="InterPro" id="IPR036084">
    <property type="entry name" value="Ser_inhib-like_sf"/>
</dbReference>
<dbReference type="SUPFAM" id="SSF57567">
    <property type="entry name" value="Serine protease inhibitors"/>
    <property type="match status" value="2"/>
</dbReference>
<comment type="similarity">
    <text evidence="1">Belongs to the serine protease inhibitor-like (TIL domain-containing) family.</text>
</comment>
<dbReference type="PANTHER" id="PTHR23259:SF70">
    <property type="entry name" value="ACCESSORY GLAND PROTEIN ACP62F-RELATED"/>
    <property type="match status" value="1"/>
</dbReference>